<dbReference type="Proteomes" id="UP000028999">
    <property type="component" value="Unassembled WGS sequence"/>
</dbReference>
<protein>
    <submittedName>
        <fullName evidence="3">(rape) hypothetical protein</fullName>
    </submittedName>
    <submittedName>
        <fullName evidence="4">BnaC05g49120D protein</fullName>
    </submittedName>
</protein>
<dbReference type="InterPro" id="IPR043454">
    <property type="entry name" value="NPH3/RPT2-like"/>
</dbReference>
<feature type="domain" description="NPH3" evidence="2">
    <location>
        <begin position="271"/>
        <end position="325"/>
    </location>
</feature>
<dbReference type="STRING" id="3708.A0A078JK73"/>
<dbReference type="UniPathway" id="UPA00143"/>
<gene>
    <name evidence="4" type="primary">BnaC05g49120D</name>
    <name evidence="3" type="ORF">DARMORV10_C05P03620.1</name>
    <name evidence="4" type="ORF">GSBRNA2T00052320001</name>
</gene>
<proteinExistence type="predicted"/>
<reference evidence="4" key="2">
    <citation type="submission" date="2014-06" db="EMBL/GenBank/DDBJ databases">
        <authorList>
            <person name="Genoscope - CEA"/>
        </authorList>
    </citation>
    <scope>NUCLEOTIDE SEQUENCE</scope>
</reference>
<dbReference type="Proteomes" id="UP001295469">
    <property type="component" value="Chromosome C05"/>
</dbReference>
<accession>A0A078JK73</accession>
<evidence type="ECO:0000313" key="4">
    <source>
        <dbReference type="EMBL" id="CDY66216.1"/>
    </source>
</evidence>
<evidence type="ECO:0000313" key="5">
    <source>
        <dbReference type="Proteomes" id="UP000028999"/>
    </source>
</evidence>
<name>A0A078JK73_BRANA</name>
<sequence length="326" mass="36458">MPVGGCERVAASLGLSVASLQHPFGLQFVVPSRLLHATVLCSSSVTVVLSQASLSSWVCPVTRLIFSAVSPLLLSTPWLVVSALSDAPIINPERLSSPPPHSPWYKLRLASSVHLRRAAHRRRRDRAGEISHGDFIEYYRTVSLPVAPVRFLVGLGTGVNTVLVPIYISESLPCTCEKCHHCSIPLEEELKGKDCLEWWIKLLSAHGIDNYARVMYVMREIVEAIVTLLLSDERGSIIPLSFLLGMLKIRITIDMEISYMHELERRIGYSRFLERVDEEDEDNGYDIDSTGHHHGSFLKVGRIMNAYLAEIARDPYLSLQKFTAII</sequence>
<feature type="domain" description="NPH3" evidence="2">
    <location>
        <begin position="219"/>
        <end position="269"/>
    </location>
</feature>
<evidence type="ECO:0000256" key="1">
    <source>
        <dbReference type="ARBA" id="ARBA00022786"/>
    </source>
</evidence>
<dbReference type="AlphaFoldDB" id="A0A078JK73"/>
<evidence type="ECO:0000259" key="2">
    <source>
        <dbReference type="Pfam" id="PF03000"/>
    </source>
</evidence>
<dbReference type="Gramene" id="CDY66216">
    <property type="protein sequence ID" value="CDY66216"/>
    <property type="gene ID" value="GSBRNA2T00052320001"/>
</dbReference>
<dbReference type="EMBL" id="HG994369">
    <property type="protein sequence ID" value="CAF1923812.1"/>
    <property type="molecule type" value="Genomic_DNA"/>
</dbReference>
<keyword evidence="1" id="KW-0833">Ubl conjugation pathway</keyword>
<dbReference type="EMBL" id="LK035146">
    <property type="protein sequence ID" value="CDY66216.1"/>
    <property type="molecule type" value="Genomic_DNA"/>
</dbReference>
<reference evidence="3" key="3">
    <citation type="submission" date="2021-01" db="EMBL/GenBank/DDBJ databases">
        <authorList>
            <consortium name="Genoscope - CEA"/>
            <person name="William W."/>
        </authorList>
    </citation>
    <scope>NUCLEOTIDE SEQUENCE</scope>
</reference>
<dbReference type="Pfam" id="PF03000">
    <property type="entry name" value="NPH3"/>
    <property type="match status" value="2"/>
</dbReference>
<evidence type="ECO:0000313" key="3">
    <source>
        <dbReference type="EMBL" id="CAF1923812.1"/>
    </source>
</evidence>
<keyword evidence="5" id="KW-1185">Reference proteome</keyword>
<dbReference type="PaxDb" id="3708-A0A078JK73"/>
<dbReference type="GO" id="GO:0016567">
    <property type="term" value="P:protein ubiquitination"/>
    <property type="evidence" value="ECO:0007669"/>
    <property type="project" value="UniProtKB-UniPathway"/>
</dbReference>
<dbReference type="InterPro" id="IPR027356">
    <property type="entry name" value="NPH3_dom"/>
</dbReference>
<organism evidence="4 5">
    <name type="scientific">Brassica napus</name>
    <name type="common">Rape</name>
    <dbReference type="NCBI Taxonomy" id="3708"/>
    <lineage>
        <taxon>Eukaryota</taxon>
        <taxon>Viridiplantae</taxon>
        <taxon>Streptophyta</taxon>
        <taxon>Embryophyta</taxon>
        <taxon>Tracheophyta</taxon>
        <taxon>Spermatophyta</taxon>
        <taxon>Magnoliopsida</taxon>
        <taxon>eudicotyledons</taxon>
        <taxon>Gunneridae</taxon>
        <taxon>Pentapetalae</taxon>
        <taxon>rosids</taxon>
        <taxon>malvids</taxon>
        <taxon>Brassicales</taxon>
        <taxon>Brassicaceae</taxon>
        <taxon>Brassiceae</taxon>
        <taxon>Brassica</taxon>
    </lineage>
</organism>
<reference evidence="4 5" key="1">
    <citation type="journal article" date="2014" name="Science">
        <title>Plant genetics. Early allopolyploid evolution in the post-Neolithic Brassica napus oilseed genome.</title>
        <authorList>
            <person name="Chalhoub B."/>
            <person name="Denoeud F."/>
            <person name="Liu S."/>
            <person name="Parkin I.A."/>
            <person name="Tang H."/>
            <person name="Wang X."/>
            <person name="Chiquet J."/>
            <person name="Belcram H."/>
            <person name="Tong C."/>
            <person name="Samans B."/>
            <person name="Correa M."/>
            <person name="Da Silva C."/>
            <person name="Just J."/>
            <person name="Falentin C."/>
            <person name="Koh C.S."/>
            <person name="Le Clainche I."/>
            <person name="Bernard M."/>
            <person name="Bento P."/>
            <person name="Noel B."/>
            <person name="Labadie K."/>
            <person name="Alberti A."/>
            <person name="Charles M."/>
            <person name="Arnaud D."/>
            <person name="Guo H."/>
            <person name="Daviaud C."/>
            <person name="Alamery S."/>
            <person name="Jabbari K."/>
            <person name="Zhao M."/>
            <person name="Edger P.P."/>
            <person name="Chelaifa H."/>
            <person name="Tack D."/>
            <person name="Lassalle G."/>
            <person name="Mestiri I."/>
            <person name="Schnel N."/>
            <person name="Le Paslier M.C."/>
            <person name="Fan G."/>
            <person name="Renault V."/>
            <person name="Bayer P.E."/>
            <person name="Golicz A.A."/>
            <person name="Manoli S."/>
            <person name="Lee T.H."/>
            <person name="Thi V.H."/>
            <person name="Chalabi S."/>
            <person name="Hu Q."/>
            <person name="Fan C."/>
            <person name="Tollenaere R."/>
            <person name="Lu Y."/>
            <person name="Battail C."/>
            <person name="Shen J."/>
            <person name="Sidebottom C.H."/>
            <person name="Wang X."/>
            <person name="Canaguier A."/>
            <person name="Chauveau A."/>
            <person name="Berard A."/>
            <person name="Deniot G."/>
            <person name="Guan M."/>
            <person name="Liu Z."/>
            <person name="Sun F."/>
            <person name="Lim Y.P."/>
            <person name="Lyons E."/>
            <person name="Town C.D."/>
            <person name="Bancroft I."/>
            <person name="Wang X."/>
            <person name="Meng J."/>
            <person name="Ma J."/>
            <person name="Pires J.C."/>
            <person name="King G.J."/>
            <person name="Brunel D."/>
            <person name="Delourme R."/>
            <person name="Renard M."/>
            <person name="Aury J.M."/>
            <person name="Adams K.L."/>
            <person name="Batley J."/>
            <person name="Snowdon R.J."/>
            <person name="Tost J."/>
            <person name="Edwards D."/>
            <person name="Zhou Y."/>
            <person name="Hua W."/>
            <person name="Sharpe A.G."/>
            <person name="Paterson A.H."/>
            <person name="Guan C."/>
            <person name="Wincker P."/>
        </authorList>
    </citation>
    <scope>NUCLEOTIDE SEQUENCE [LARGE SCALE GENOMIC DNA]</scope>
    <source>
        <strain evidence="5">cv. Darmor-bzh</strain>
    </source>
</reference>
<dbReference type="PANTHER" id="PTHR32370">
    <property type="entry name" value="OS12G0117600 PROTEIN"/>
    <property type="match status" value="1"/>
</dbReference>